<sequence>MLSFSFANKDSYKDYGIFIAKRPIIPSPKRRVSYVPIPGRDSSIKFDEETYEDITVLVECTLKSRENLTDKIDEIKGWLFSSGESNLIFSYQANKRYIAQVVNAIDFKPIYKSVGAFPLVFNCKPFKYEVSNQVITIVKTDSIINNMGTLESSPIITVYGSGNIELFINDTLIKLKGINNSIIINSDIEDCYNEALDNLNFKMEGNFPKLKIGENKISWVGSVSKIVLLPNWRWL</sequence>
<dbReference type="RefSeq" id="WP_104410645.1">
    <property type="nucleotide sequence ID" value="NZ_PTIS01000021.1"/>
</dbReference>
<dbReference type="InterPro" id="IPR008841">
    <property type="entry name" value="Siphovirus-type_tail_N"/>
</dbReference>
<dbReference type="EMBL" id="PTIS01000021">
    <property type="protein sequence ID" value="PPK44958.1"/>
    <property type="molecule type" value="Genomic_DNA"/>
</dbReference>
<dbReference type="OrthoDB" id="2734969at2"/>
<dbReference type="InterPro" id="IPR006520">
    <property type="entry name" value="Dit_BPSPP_N"/>
</dbReference>
<reference evidence="2 3" key="1">
    <citation type="submission" date="2018-02" db="EMBL/GenBank/DDBJ databases">
        <title>Genomic Encyclopedia of Archaeal and Bacterial Type Strains, Phase II (KMG-II): from individual species to whole genera.</title>
        <authorList>
            <person name="Goeker M."/>
        </authorList>
    </citation>
    <scope>NUCLEOTIDE SEQUENCE [LARGE SCALE GENOMIC DNA]</scope>
    <source>
        <strain evidence="2 3">DSM 15099</strain>
    </source>
</reference>
<dbReference type="Proteomes" id="UP000239863">
    <property type="component" value="Unassembled WGS sequence"/>
</dbReference>
<feature type="domain" description="Siphovirus-type tail component RIFT-related" evidence="1">
    <location>
        <begin position="21"/>
        <end position="123"/>
    </location>
</feature>
<proteinExistence type="predicted"/>
<comment type="caution">
    <text evidence="2">The sequence shown here is derived from an EMBL/GenBank/DDBJ whole genome shotgun (WGS) entry which is preliminary data.</text>
</comment>
<evidence type="ECO:0000259" key="1">
    <source>
        <dbReference type="Pfam" id="PF05709"/>
    </source>
</evidence>
<dbReference type="Pfam" id="PF05709">
    <property type="entry name" value="Sipho_tail"/>
    <property type="match status" value="1"/>
</dbReference>
<evidence type="ECO:0000313" key="2">
    <source>
        <dbReference type="EMBL" id="PPK44958.1"/>
    </source>
</evidence>
<dbReference type="Gene3D" id="2.40.30.200">
    <property type="match status" value="1"/>
</dbReference>
<dbReference type="NCBIfam" id="TIGR01633">
    <property type="entry name" value="phi3626_gp14_N"/>
    <property type="match status" value="1"/>
</dbReference>
<dbReference type="AlphaFoldDB" id="A0A2S6FV22"/>
<organism evidence="2 3">
    <name type="scientific">Clostridium algidicarnis DSM 15099</name>
    <dbReference type="NCBI Taxonomy" id="1121295"/>
    <lineage>
        <taxon>Bacteria</taxon>
        <taxon>Bacillati</taxon>
        <taxon>Bacillota</taxon>
        <taxon>Clostridia</taxon>
        <taxon>Eubacteriales</taxon>
        <taxon>Clostridiaceae</taxon>
        <taxon>Clostridium</taxon>
    </lineage>
</organism>
<evidence type="ECO:0000313" key="3">
    <source>
        <dbReference type="Proteomes" id="UP000239863"/>
    </source>
</evidence>
<protein>
    <submittedName>
        <fullName evidence="2">Putative phage tail component-like protein</fullName>
    </submittedName>
</protein>
<accession>A0A2S6FV22</accession>
<gene>
    <name evidence="2" type="ORF">BD821_1214</name>
</gene>
<name>A0A2S6FV22_9CLOT</name>